<organism evidence="1 2">
    <name type="scientific">Polarella glacialis</name>
    <name type="common">Dinoflagellate</name>
    <dbReference type="NCBI Taxonomy" id="89957"/>
    <lineage>
        <taxon>Eukaryota</taxon>
        <taxon>Sar</taxon>
        <taxon>Alveolata</taxon>
        <taxon>Dinophyceae</taxon>
        <taxon>Suessiales</taxon>
        <taxon>Suessiaceae</taxon>
        <taxon>Polarella</taxon>
    </lineage>
</organism>
<dbReference type="EMBL" id="CAJNNV010010660">
    <property type="protein sequence ID" value="CAE8598901.1"/>
    <property type="molecule type" value="Genomic_DNA"/>
</dbReference>
<comment type="caution">
    <text evidence="1">The sequence shown here is derived from an EMBL/GenBank/DDBJ whole genome shotgun (WGS) entry which is preliminary data.</text>
</comment>
<gene>
    <name evidence="1" type="ORF">PGLA1383_LOCUS17298</name>
</gene>
<proteinExistence type="predicted"/>
<dbReference type="InterPro" id="IPR010865">
    <property type="entry name" value="DUF1499"/>
</dbReference>
<dbReference type="PANTHER" id="PTHR34801:SF6">
    <property type="entry name" value="SLL1620 PROTEIN"/>
    <property type="match status" value="1"/>
</dbReference>
<dbReference type="PANTHER" id="PTHR34801">
    <property type="entry name" value="EXPRESSED PROTEIN"/>
    <property type="match status" value="1"/>
</dbReference>
<dbReference type="AlphaFoldDB" id="A0A813EHV3"/>
<protein>
    <submittedName>
        <fullName evidence="1">Uncharacterized protein</fullName>
    </submittedName>
</protein>
<sequence>SSSLLSAAAAIASGSRISSTAAYVFQRTCPADVGSGRIQQQRPEQQPPELASRRLLLAALVSTGVGAAPALAFAEDALRPPPGEGGCLGCLGVMDGLLARCTGNLKSLNSCVSSQDDRPEVFEVPWQFPEAVNSGKTPPSEEALVSAKAAELRLAVAQAGGTIVRSGEDGRYFRAEFKVDNPLLGKDTDDVEWYFTPDDLIVQFRAERRSGRADFGENRRRLEEIRTGLGWDPLPVLRNRRRAFFFFESPFDDFGPALYDSLRPGQDPTRILQTDEGPATTVLQDAYTNDPTPYEADVLSRQGERLKGKTPAPNPFANDDLGIENLDGLLDAATRDFLRATCDTKFQICD</sequence>
<dbReference type="OrthoDB" id="448536at2759"/>
<dbReference type="Proteomes" id="UP000654075">
    <property type="component" value="Unassembled WGS sequence"/>
</dbReference>
<reference evidence="1" key="1">
    <citation type="submission" date="2021-02" db="EMBL/GenBank/DDBJ databases">
        <authorList>
            <person name="Dougan E. K."/>
            <person name="Rhodes N."/>
            <person name="Thang M."/>
            <person name="Chan C."/>
        </authorList>
    </citation>
    <scope>NUCLEOTIDE SEQUENCE</scope>
</reference>
<dbReference type="Pfam" id="PF07386">
    <property type="entry name" value="DUF1499"/>
    <property type="match status" value="1"/>
</dbReference>
<keyword evidence="2" id="KW-1185">Reference proteome</keyword>
<evidence type="ECO:0000313" key="1">
    <source>
        <dbReference type="EMBL" id="CAE8598901.1"/>
    </source>
</evidence>
<accession>A0A813EHV3</accession>
<feature type="non-terminal residue" evidence="1">
    <location>
        <position position="1"/>
    </location>
</feature>
<evidence type="ECO:0000313" key="2">
    <source>
        <dbReference type="Proteomes" id="UP000654075"/>
    </source>
</evidence>
<name>A0A813EHV3_POLGL</name>